<feature type="transmembrane region" description="Helical" evidence="1">
    <location>
        <begin position="50"/>
        <end position="69"/>
    </location>
</feature>
<proteinExistence type="predicted"/>
<organism evidence="2 3">
    <name type="scientific">Pelosinus propionicus DSM 13327</name>
    <dbReference type="NCBI Taxonomy" id="1123291"/>
    <lineage>
        <taxon>Bacteria</taxon>
        <taxon>Bacillati</taxon>
        <taxon>Bacillota</taxon>
        <taxon>Negativicutes</taxon>
        <taxon>Selenomonadales</taxon>
        <taxon>Sporomusaceae</taxon>
        <taxon>Pelosinus</taxon>
    </lineage>
</organism>
<keyword evidence="1" id="KW-1133">Transmembrane helix</keyword>
<dbReference type="AlphaFoldDB" id="A0A1I4PMH3"/>
<evidence type="ECO:0000256" key="1">
    <source>
        <dbReference type="SAM" id="Phobius"/>
    </source>
</evidence>
<dbReference type="STRING" id="1123291.SAMN04490355_106720"/>
<dbReference type="EMBL" id="FOTS01000067">
    <property type="protein sequence ID" value="SFM28982.1"/>
    <property type="molecule type" value="Genomic_DNA"/>
</dbReference>
<evidence type="ECO:0000313" key="2">
    <source>
        <dbReference type="EMBL" id="SFM28982.1"/>
    </source>
</evidence>
<feature type="transmembrane region" description="Helical" evidence="1">
    <location>
        <begin position="157"/>
        <end position="176"/>
    </location>
</feature>
<accession>A0A1I4PMH3</accession>
<protein>
    <submittedName>
        <fullName evidence="2">Uncharacterized membrane protein</fullName>
    </submittedName>
</protein>
<evidence type="ECO:0000313" key="3">
    <source>
        <dbReference type="Proteomes" id="UP000199520"/>
    </source>
</evidence>
<keyword evidence="3" id="KW-1185">Reference proteome</keyword>
<dbReference type="RefSeq" id="WP_090943594.1">
    <property type="nucleotide sequence ID" value="NZ_FOTS01000067.1"/>
</dbReference>
<keyword evidence="1" id="KW-0472">Membrane</keyword>
<feature type="transmembrane region" description="Helical" evidence="1">
    <location>
        <begin position="7"/>
        <end position="30"/>
    </location>
</feature>
<keyword evidence="1" id="KW-0812">Transmembrane</keyword>
<dbReference type="OrthoDB" id="80065at2"/>
<dbReference type="Pfam" id="PF06149">
    <property type="entry name" value="DUF969"/>
    <property type="match status" value="1"/>
</dbReference>
<name>A0A1I4PMH3_9FIRM</name>
<dbReference type="Proteomes" id="UP000199520">
    <property type="component" value="Unassembled WGS sequence"/>
</dbReference>
<reference evidence="3" key="1">
    <citation type="submission" date="2016-10" db="EMBL/GenBank/DDBJ databases">
        <authorList>
            <person name="Varghese N."/>
            <person name="Submissions S."/>
        </authorList>
    </citation>
    <scope>NUCLEOTIDE SEQUENCE [LARGE SCALE GENOMIC DNA]</scope>
    <source>
        <strain evidence="3">DSM 13327</strain>
    </source>
</reference>
<feature type="transmembrane region" description="Helical" evidence="1">
    <location>
        <begin position="188"/>
        <end position="209"/>
    </location>
</feature>
<dbReference type="InterPro" id="IPR010374">
    <property type="entry name" value="DUF969"/>
</dbReference>
<sequence>MIKLIGVFIVVIGLVFRFNPLLVVIVAGFATGLVSGMNFIEILDVIGKAFVTNRYMSLFILLLPVIGLLERHGLKEQAERFILNLKGATAGRIMLLYMIFRQVTGAFGMHLGGHPSFIRPIVSPMAEAAVAKGRILPQSILDEIRGMAASSDNYGNFFGQLMFIAAGGLLLIKGVMEQTGYTVDLITMALYAVPTGVVALIIAGTRYAFFDRRMSKKLDEVIKSESNGGISQ</sequence>
<gene>
    <name evidence="2" type="ORF">SAMN04490355_106720</name>
</gene>